<name>W0A7B8_9SPHN</name>
<dbReference type="PANTHER" id="PTHR42673">
    <property type="entry name" value="MALEYLACETOACETATE ISOMERASE"/>
    <property type="match status" value="1"/>
</dbReference>
<dbReference type="EMBL" id="CP006644">
    <property type="protein sequence ID" value="AHE52976.1"/>
    <property type="molecule type" value="Genomic_DNA"/>
</dbReference>
<dbReference type="PATRIC" id="fig|1123269.5.peg.1204"/>
<dbReference type="SUPFAM" id="SSF52833">
    <property type="entry name" value="Thioredoxin-like"/>
    <property type="match status" value="1"/>
</dbReference>
<dbReference type="InterPro" id="IPR034330">
    <property type="entry name" value="GST_Zeta_C"/>
</dbReference>
<accession>W0A7B8</accession>
<dbReference type="SUPFAM" id="SSF47616">
    <property type="entry name" value="GST C-terminal domain-like"/>
    <property type="match status" value="1"/>
</dbReference>
<feature type="domain" description="GST C-terminal" evidence="3">
    <location>
        <begin position="85"/>
        <end position="208"/>
    </location>
</feature>
<dbReference type="GO" id="GO:0005737">
    <property type="term" value="C:cytoplasm"/>
    <property type="evidence" value="ECO:0007669"/>
    <property type="project" value="InterPro"/>
</dbReference>
<dbReference type="Gene3D" id="1.20.1050.10">
    <property type="match status" value="1"/>
</dbReference>
<dbReference type="InterPro" id="IPR005955">
    <property type="entry name" value="GST_Zeta"/>
</dbReference>
<organism evidence="4 5">
    <name type="scientific">Sphingomonas sanxanigenens DSM 19645 = NX02</name>
    <dbReference type="NCBI Taxonomy" id="1123269"/>
    <lineage>
        <taxon>Bacteria</taxon>
        <taxon>Pseudomonadati</taxon>
        <taxon>Pseudomonadota</taxon>
        <taxon>Alphaproteobacteria</taxon>
        <taxon>Sphingomonadales</taxon>
        <taxon>Sphingomonadaceae</taxon>
        <taxon>Sphingomonas</taxon>
    </lineage>
</organism>
<dbReference type="InterPro" id="IPR036282">
    <property type="entry name" value="Glutathione-S-Trfase_C_sf"/>
</dbReference>
<evidence type="ECO:0000256" key="1">
    <source>
        <dbReference type="ARBA" id="ARBA00010007"/>
    </source>
</evidence>
<dbReference type="Pfam" id="PF13410">
    <property type="entry name" value="GST_C_2"/>
    <property type="match status" value="1"/>
</dbReference>
<dbReference type="Proteomes" id="UP000018851">
    <property type="component" value="Chromosome"/>
</dbReference>
<evidence type="ECO:0000259" key="2">
    <source>
        <dbReference type="PROSITE" id="PS50404"/>
    </source>
</evidence>
<comment type="similarity">
    <text evidence="1">Belongs to the GST superfamily. Zeta family.</text>
</comment>
<evidence type="ECO:0000313" key="5">
    <source>
        <dbReference type="Proteomes" id="UP000018851"/>
    </source>
</evidence>
<dbReference type="HOGENOM" id="CLU_011226_20_1_5"/>
<dbReference type="KEGG" id="ssan:NX02_06230"/>
<dbReference type="STRING" id="1123269.NX02_06230"/>
<feature type="domain" description="GST N-terminal" evidence="2">
    <location>
        <begin position="1"/>
        <end position="80"/>
    </location>
</feature>
<sequence>MILHGFWRSSAAWRVRIVMGLKGLDRTDRTYRLRAGEQRSPDYLALNPQGLVPSLEVGGATLTQSLAICEYLDELYPEPPLLPADPIERAHVRAFSQAVACDIHPLQNLRVLRMLGQRGLDEDAASDWAREVIETGIEACSRLIAGRGGPYCFGDRITLADICLIPQLGNARRFGARIDFPRIEAVEAACNVLPAFAAALPARQPDAE</sequence>
<dbReference type="CDD" id="cd03191">
    <property type="entry name" value="GST_C_Zeta"/>
    <property type="match status" value="1"/>
</dbReference>
<reference evidence="4 5" key="1">
    <citation type="submission" date="2013-07" db="EMBL/GenBank/DDBJ databases">
        <title>Completed genome of Sphingomonas sanxanigenens NX02.</title>
        <authorList>
            <person name="Ma T."/>
            <person name="Huang H."/>
            <person name="Wu M."/>
            <person name="Li X."/>
            <person name="Li G."/>
        </authorList>
    </citation>
    <scope>NUCLEOTIDE SEQUENCE [LARGE SCALE GENOMIC DNA]</scope>
    <source>
        <strain evidence="4 5">NX02</strain>
    </source>
</reference>
<evidence type="ECO:0000259" key="3">
    <source>
        <dbReference type="PROSITE" id="PS50405"/>
    </source>
</evidence>
<dbReference type="InterPro" id="IPR010987">
    <property type="entry name" value="Glutathione-S-Trfase_C-like"/>
</dbReference>
<dbReference type="AlphaFoldDB" id="W0A7B8"/>
<evidence type="ECO:0008006" key="6">
    <source>
        <dbReference type="Google" id="ProtNLM"/>
    </source>
</evidence>
<dbReference type="Pfam" id="PF13409">
    <property type="entry name" value="GST_N_2"/>
    <property type="match status" value="1"/>
</dbReference>
<dbReference type="NCBIfam" id="TIGR01262">
    <property type="entry name" value="maiA"/>
    <property type="match status" value="1"/>
</dbReference>
<dbReference type="CDD" id="cd03042">
    <property type="entry name" value="GST_N_Zeta"/>
    <property type="match status" value="1"/>
</dbReference>
<dbReference type="PROSITE" id="PS50404">
    <property type="entry name" value="GST_NTER"/>
    <property type="match status" value="1"/>
</dbReference>
<dbReference type="GO" id="GO:0006749">
    <property type="term" value="P:glutathione metabolic process"/>
    <property type="evidence" value="ECO:0007669"/>
    <property type="project" value="TreeGrafter"/>
</dbReference>
<proteinExistence type="inferred from homology"/>
<dbReference type="FunFam" id="1.20.1050.10:FF:000010">
    <property type="entry name" value="Maleylacetoacetate isomerase isoform 1"/>
    <property type="match status" value="1"/>
</dbReference>
<dbReference type="InterPro" id="IPR034333">
    <property type="entry name" value="GST_Zeta_N"/>
</dbReference>
<dbReference type="eggNOG" id="COG0625">
    <property type="taxonomic scope" value="Bacteria"/>
</dbReference>
<dbReference type="GO" id="GO:0006559">
    <property type="term" value="P:L-phenylalanine catabolic process"/>
    <property type="evidence" value="ECO:0007669"/>
    <property type="project" value="TreeGrafter"/>
</dbReference>
<protein>
    <recommendedName>
        <fullName evidence="6">Maleylacetoacetate isomerase</fullName>
    </recommendedName>
</protein>
<dbReference type="Gene3D" id="3.40.30.10">
    <property type="entry name" value="Glutaredoxin"/>
    <property type="match status" value="1"/>
</dbReference>
<evidence type="ECO:0000313" key="4">
    <source>
        <dbReference type="EMBL" id="AHE52976.1"/>
    </source>
</evidence>
<gene>
    <name evidence="4" type="ORF">NX02_06230</name>
</gene>
<dbReference type="PANTHER" id="PTHR42673:SF4">
    <property type="entry name" value="MALEYLACETOACETATE ISOMERASE"/>
    <property type="match status" value="1"/>
</dbReference>
<dbReference type="GO" id="GO:0004364">
    <property type="term" value="F:glutathione transferase activity"/>
    <property type="evidence" value="ECO:0007669"/>
    <property type="project" value="TreeGrafter"/>
</dbReference>
<dbReference type="GO" id="GO:0016034">
    <property type="term" value="F:maleylacetoacetate isomerase activity"/>
    <property type="evidence" value="ECO:0007669"/>
    <property type="project" value="TreeGrafter"/>
</dbReference>
<dbReference type="PROSITE" id="PS50405">
    <property type="entry name" value="GST_CTER"/>
    <property type="match status" value="1"/>
</dbReference>
<dbReference type="SFLD" id="SFLDG00358">
    <property type="entry name" value="Main_(cytGST)"/>
    <property type="match status" value="1"/>
</dbReference>
<keyword evidence="5" id="KW-1185">Reference proteome</keyword>
<dbReference type="SFLD" id="SFLDS00019">
    <property type="entry name" value="Glutathione_Transferase_(cytos"/>
    <property type="match status" value="1"/>
</dbReference>
<dbReference type="InterPro" id="IPR004045">
    <property type="entry name" value="Glutathione_S-Trfase_N"/>
</dbReference>
<dbReference type="InterPro" id="IPR040079">
    <property type="entry name" value="Glutathione_S-Trfase"/>
</dbReference>
<dbReference type="InterPro" id="IPR036249">
    <property type="entry name" value="Thioredoxin-like_sf"/>
</dbReference>